<evidence type="ECO:0000313" key="8">
    <source>
        <dbReference type="Proteomes" id="UP000319746"/>
    </source>
</evidence>
<sequence length="185" mass="20670">MTASALSDAKKAMERTLEATREDFAAVRTGRANPGLYAKVLVDYYGNPTPLQQLASFAVQDARTILISPFDVSALREIEIALSSSEVGANPSNDGKVIRVVMPELTQERRQEYVKLIKSKAEDHRVSIRNARRGAKEVIDKMVDDGEIGEDDGRRAEKDLDELTRSYVDQIDEMAKNKEEELLEV</sequence>
<dbReference type="Gene3D" id="3.30.1360.40">
    <property type="match status" value="1"/>
</dbReference>
<comment type="caution">
    <text evidence="7">The sequence shown here is derived from an EMBL/GenBank/DDBJ whole genome shotgun (WGS) entry which is preliminary data.</text>
</comment>
<feature type="domain" description="Ribosome recycling factor" evidence="6">
    <location>
        <begin position="21"/>
        <end position="183"/>
    </location>
</feature>
<comment type="function">
    <text evidence="5">Responsible for the release of ribosomes from messenger RNA at the termination of protein biosynthesis. May increase the efficiency of translation by recycling ribosomes from one round of translation to another.</text>
</comment>
<dbReference type="EMBL" id="VFOU01000002">
    <property type="protein sequence ID" value="TQL72960.1"/>
    <property type="molecule type" value="Genomic_DNA"/>
</dbReference>
<reference evidence="7 8" key="1">
    <citation type="submission" date="2019-06" db="EMBL/GenBank/DDBJ databases">
        <title>Sequencing the genomes of 1000 actinobacteria strains.</title>
        <authorList>
            <person name="Klenk H.-P."/>
        </authorList>
    </citation>
    <scope>NUCLEOTIDE SEQUENCE [LARGE SCALE GENOMIC DNA]</scope>
    <source>
        <strain evidence="7 8">DSM 24083</strain>
    </source>
</reference>
<dbReference type="CDD" id="cd00520">
    <property type="entry name" value="RRF"/>
    <property type="match status" value="1"/>
</dbReference>
<dbReference type="FunFam" id="1.10.132.20:FF:000001">
    <property type="entry name" value="Ribosome-recycling factor"/>
    <property type="match status" value="1"/>
</dbReference>
<gene>
    <name evidence="5" type="primary">frr</name>
    <name evidence="7" type="ORF">FB556_1633</name>
</gene>
<dbReference type="GO" id="GO:0005737">
    <property type="term" value="C:cytoplasm"/>
    <property type="evidence" value="ECO:0007669"/>
    <property type="project" value="UniProtKB-SubCell"/>
</dbReference>
<name>A0A543AK64_9MICC</name>
<dbReference type="GO" id="GO:0043023">
    <property type="term" value="F:ribosomal large subunit binding"/>
    <property type="evidence" value="ECO:0007669"/>
    <property type="project" value="TreeGrafter"/>
</dbReference>
<evidence type="ECO:0000256" key="2">
    <source>
        <dbReference type="ARBA" id="ARBA00005912"/>
    </source>
</evidence>
<dbReference type="GO" id="GO:0006415">
    <property type="term" value="P:translational termination"/>
    <property type="evidence" value="ECO:0007669"/>
    <property type="project" value="UniProtKB-UniRule"/>
</dbReference>
<evidence type="ECO:0000256" key="1">
    <source>
        <dbReference type="ARBA" id="ARBA00004496"/>
    </source>
</evidence>
<evidence type="ECO:0000256" key="3">
    <source>
        <dbReference type="ARBA" id="ARBA00022490"/>
    </source>
</evidence>
<dbReference type="HAMAP" id="MF_00040">
    <property type="entry name" value="RRF"/>
    <property type="match status" value="1"/>
</dbReference>
<dbReference type="InterPro" id="IPR002661">
    <property type="entry name" value="Ribosome_recyc_fac"/>
</dbReference>
<keyword evidence="3 5" id="KW-0963">Cytoplasm</keyword>
<evidence type="ECO:0000259" key="6">
    <source>
        <dbReference type="Pfam" id="PF01765"/>
    </source>
</evidence>
<dbReference type="OrthoDB" id="9804006at2"/>
<evidence type="ECO:0000313" key="7">
    <source>
        <dbReference type="EMBL" id="TQL72960.1"/>
    </source>
</evidence>
<keyword evidence="8" id="KW-1185">Reference proteome</keyword>
<dbReference type="Pfam" id="PF01765">
    <property type="entry name" value="RRF"/>
    <property type="match status" value="1"/>
</dbReference>
<comment type="similarity">
    <text evidence="2 5">Belongs to the RRF family.</text>
</comment>
<dbReference type="PANTHER" id="PTHR20982">
    <property type="entry name" value="RIBOSOME RECYCLING FACTOR"/>
    <property type="match status" value="1"/>
</dbReference>
<accession>A0A543AK64</accession>
<organism evidence="7 8">
    <name type="scientific">Enteractinococcus coprophilus</name>
    <dbReference type="NCBI Taxonomy" id="1027633"/>
    <lineage>
        <taxon>Bacteria</taxon>
        <taxon>Bacillati</taxon>
        <taxon>Actinomycetota</taxon>
        <taxon>Actinomycetes</taxon>
        <taxon>Micrococcales</taxon>
        <taxon>Micrococcaceae</taxon>
    </lineage>
</organism>
<protein>
    <recommendedName>
        <fullName evidence="5">Ribosome-recycling factor</fullName>
        <shortName evidence="5">RRF</shortName>
    </recommendedName>
    <alternativeName>
        <fullName evidence="5">Ribosome-releasing factor</fullName>
    </alternativeName>
</protein>
<dbReference type="SUPFAM" id="SSF55194">
    <property type="entry name" value="Ribosome recycling factor, RRF"/>
    <property type="match status" value="1"/>
</dbReference>
<evidence type="ECO:0000256" key="5">
    <source>
        <dbReference type="HAMAP-Rule" id="MF_00040"/>
    </source>
</evidence>
<dbReference type="InterPro" id="IPR023584">
    <property type="entry name" value="Ribosome_recyc_fac_dom"/>
</dbReference>
<dbReference type="PANTHER" id="PTHR20982:SF3">
    <property type="entry name" value="MITOCHONDRIAL RIBOSOME RECYCLING FACTOR PSEUDO 1"/>
    <property type="match status" value="1"/>
</dbReference>
<keyword evidence="4 5" id="KW-0648">Protein biosynthesis</keyword>
<dbReference type="NCBIfam" id="TIGR00496">
    <property type="entry name" value="frr"/>
    <property type="match status" value="1"/>
</dbReference>
<dbReference type="Proteomes" id="UP000319746">
    <property type="component" value="Unassembled WGS sequence"/>
</dbReference>
<proteinExistence type="inferred from homology"/>
<evidence type="ECO:0000256" key="4">
    <source>
        <dbReference type="ARBA" id="ARBA00022917"/>
    </source>
</evidence>
<dbReference type="FunFam" id="3.30.1360.40:FF:000001">
    <property type="entry name" value="Ribosome-recycling factor"/>
    <property type="match status" value="1"/>
</dbReference>
<dbReference type="Gene3D" id="1.10.132.20">
    <property type="entry name" value="Ribosome-recycling factor"/>
    <property type="match status" value="1"/>
</dbReference>
<comment type="subcellular location">
    <subcellularLocation>
        <location evidence="1 5">Cytoplasm</location>
    </subcellularLocation>
</comment>
<dbReference type="AlphaFoldDB" id="A0A543AK64"/>
<dbReference type="InterPro" id="IPR036191">
    <property type="entry name" value="RRF_sf"/>
</dbReference>